<protein>
    <submittedName>
        <fullName evidence="1">Uncharacterized protein</fullName>
    </submittedName>
</protein>
<organism evidence="1">
    <name type="scientific">Siphoviridae sp. ct5qs5</name>
    <dbReference type="NCBI Taxonomy" id="2825339"/>
    <lineage>
        <taxon>Viruses</taxon>
        <taxon>Duplodnaviria</taxon>
        <taxon>Heunggongvirae</taxon>
        <taxon>Uroviricota</taxon>
        <taxon>Caudoviricetes</taxon>
    </lineage>
</organism>
<sequence>MNNIVQFHDHNIQTIERTGALGMFKMILDKFSKTLYDFIHNRQLNLKVVTVYLFSC</sequence>
<accession>A0A8S5Q959</accession>
<proteinExistence type="predicted"/>
<dbReference type="EMBL" id="BK015603">
    <property type="protein sequence ID" value="DAE15353.1"/>
    <property type="molecule type" value="Genomic_DNA"/>
</dbReference>
<evidence type="ECO:0000313" key="1">
    <source>
        <dbReference type="EMBL" id="DAE15353.1"/>
    </source>
</evidence>
<name>A0A8S5Q959_9CAUD</name>
<reference evidence="1" key="1">
    <citation type="journal article" date="2021" name="Proc. Natl. Acad. Sci. U.S.A.">
        <title>A Catalog of Tens of Thousands of Viruses from Human Metagenomes Reveals Hidden Associations with Chronic Diseases.</title>
        <authorList>
            <person name="Tisza M.J."/>
            <person name="Buck C.B."/>
        </authorList>
    </citation>
    <scope>NUCLEOTIDE SEQUENCE</scope>
    <source>
        <strain evidence="1">Ct5qs5</strain>
    </source>
</reference>